<gene>
    <name evidence="2" type="ORF">IEO21_06923</name>
</gene>
<feature type="region of interest" description="Disordered" evidence="1">
    <location>
        <begin position="129"/>
        <end position="182"/>
    </location>
</feature>
<accession>A0A8H7NZF9</accession>
<sequence>MAEEPEGVCFAGLLISRLRSRCPPASVLFPDGLRGSGTTRRVENIELEPRLWPKSMGGSEIESEKESRRRGDATGCEELTFLGSDDFETASKVWCLVGLRGPAGPVRVASWWCNEKRGTHIFQSETFEKGPSKDLGRTGWGKSRVKWQEERVETGKKTKVSAEGAAACRDSDDDSKTVLERK</sequence>
<evidence type="ECO:0000313" key="2">
    <source>
        <dbReference type="EMBL" id="KAF9810453.1"/>
    </source>
</evidence>
<name>A0A8H7NZF9_9APHY</name>
<dbReference type="AlphaFoldDB" id="A0A8H7NZF9"/>
<dbReference type="Proteomes" id="UP000639403">
    <property type="component" value="Unassembled WGS sequence"/>
</dbReference>
<protein>
    <submittedName>
        <fullName evidence="2">Uncharacterized protein</fullName>
    </submittedName>
</protein>
<reference evidence="2" key="2">
    <citation type="journal article" name="Front. Microbiol.">
        <title>Degradative Capacity of Two Strains of Rhodonia placenta: From Phenotype to Genotype.</title>
        <authorList>
            <person name="Kolle M."/>
            <person name="Horta M.A.C."/>
            <person name="Nowrousian M."/>
            <person name="Ohm R.A."/>
            <person name="Benz J.P."/>
            <person name="Pilgard A."/>
        </authorList>
    </citation>
    <scope>NUCLEOTIDE SEQUENCE</scope>
    <source>
        <strain evidence="2">FPRL280</strain>
    </source>
</reference>
<dbReference type="EMBL" id="JADOXO010000173">
    <property type="protein sequence ID" value="KAF9810453.1"/>
    <property type="molecule type" value="Genomic_DNA"/>
</dbReference>
<organism evidence="2 3">
    <name type="scientific">Rhodonia placenta</name>
    <dbReference type="NCBI Taxonomy" id="104341"/>
    <lineage>
        <taxon>Eukaryota</taxon>
        <taxon>Fungi</taxon>
        <taxon>Dikarya</taxon>
        <taxon>Basidiomycota</taxon>
        <taxon>Agaricomycotina</taxon>
        <taxon>Agaricomycetes</taxon>
        <taxon>Polyporales</taxon>
        <taxon>Adustoporiaceae</taxon>
        <taxon>Rhodonia</taxon>
    </lineage>
</organism>
<feature type="compositionally biased region" description="Basic and acidic residues" evidence="1">
    <location>
        <begin position="146"/>
        <end position="156"/>
    </location>
</feature>
<proteinExistence type="predicted"/>
<evidence type="ECO:0000256" key="1">
    <source>
        <dbReference type="SAM" id="MobiDB-lite"/>
    </source>
</evidence>
<evidence type="ECO:0000313" key="3">
    <source>
        <dbReference type="Proteomes" id="UP000639403"/>
    </source>
</evidence>
<comment type="caution">
    <text evidence="2">The sequence shown here is derived from an EMBL/GenBank/DDBJ whole genome shotgun (WGS) entry which is preliminary data.</text>
</comment>
<reference evidence="2" key="1">
    <citation type="submission" date="2020-11" db="EMBL/GenBank/DDBJ databases">
        <authorList>
            <person name="Koelle M."/>
            <person name="Horta M.A.C."/>
            <person name="Nowrousian M."/>
            <person name="Ohm R.A."/>
            <person name="Benz P."/>
            <person name="Pilgard A."/>
        </authorList>
    </citation>
    <scope>NUCLEOTIDE SEQUENCE</scope>
    <source>
        <strain evidence="2">FPRL280</strain>
    </source>
</reference>